<dbReference type="EMBL" id="JAAWWB010000014">
    <property type="protein sequence ID" value="KAG6767494.1"/>
    <property type="molecule type" value="Genomic_DNA"/>
</dbReference>
<evidence type="ECO:0000259" key="9">
    <source>
        <dbReference type="PROSITE" id="PS51297"/>
    </source>
</evidence>
<feature type="domain" description="K-box" evidence="9">
    <location>
        <begin position="86"/>
        <end position="176"/>
    </location>
</feature>
<sequence length="736" mass="81656">MTRKKIQIKKIDNTAARQVTFSKRRRGLFKKAYELSTLCDAEIALIVFSATGKLFEYSNSSMGQVIERRNLHPKNIDTLDQPSLEKQLDGGVHAMLIKEIAKKNRELRHMRGEDLQGLDLEELQKLEKIIEGSLRRLVEEKGGKIINEIDALKIKGEQLVEENQRLKQQVMSLLAGQGHLLEPGQSSDSMGTNTSSMGSVDPRQDCDSSCAFLTLGGDPRQDSDSSCAFLTLGGDPRQDCDSSCAFLTLGGDPRQDCDSSCAFLTLGKPIPLSPFVHQILKGFVSLILNFVTMDEDYDVIVLGTGLKECILSGLFSVDGLKVLHMDRNDYYGGESTSLNLNQLWKRFRGSDTPPESLGASKEYNVDMIPKFIIANGGLVRVLIHTDVTKYLHFKAVDGSFVYNKGKIYKVPATDVEALKSPLMGLFEKRRARKFFIFVQDYEENDPKSHEGLDLTKITAREVISKYGLEDDTIDFIGHALALHLDDSYLDQPALDFVKRMKLYADSLARFQGGSPYIYPLYGLAELPQSFARLSAVYGGTYMLNKPECKVEFDESGKAIGVTSEGETAKCNKVVCDPSYLPNKVKNVGKVARAICIMSHPIPVTSDSHSAQVILPQKQLGRKSDMYLFCCSYAHNVAPQGKYIAFVSAEVETDNPELELNPGIDLLGPVDEIFYETYDRYVPTNTMEDDNCFISTSYDATTHFETTVQDVIAIYSEITGKTLDLSVDLSAASAAAE</sequence>
<name>A0A8X8CW12_POPTO</name>
<evidence type="ECO:0000256" key="1">
    <source>
        <dbReference type="ARBA" id="ARBA00004123"/>
    </source>
</evidence>
<dbReference type="PROSITE" id="PS51297">
    <property type="entry name" value="K_BOX"/>
    <property type="match status" value="1"/>
</dbReference>
<evidence type="ECO:0000256" key="7">
    <source>
        <dbReference type="SAM" id="Coils"/>
    </source>
</evidence>
<dbReference type="PANTHER" id="PTHR11787:SF10">
    <property type="entry name" value="GUANOSINE NUCLEOTIDE DIPHOSPHATE DISSOCIATION INHIBITOR"/>
    <property type="match status" value="1"/>
</dbReference>
<evidence type="ECO:0008006" key="12">
    <source>
        <dbReference type="Google" id="ProtNLM"/>
    </source>
</evidence>
<dbReference type="PANTHER" id="PTHR11787">
    <property type="entry name" value="RAB GDP-DISSOCIATION INHIBITOR"/>
    <property type="match status" value="1"/>
</dbReference>
<dbReference type="Pfam" id="PF00319">
    <property type="entry name" value="SRF-TF"/>
    <property type="match status" value="1"/>
</dbReference>
<dbReference type="FunFam" id="3.40.1810.10:FF:000007">
    <property type="entry name" value="Transcription factor, MADS-box"/>
    <property type="match status" value="1"/>
</dbReference>
<comment type="subcellular location">
    <subcellularLocation>
        <location evidence="1">Nucleus</location>
    </subcellularLocation>
</comment>
<dbReference type="GO" id="GO:0045944">
    <property type="term" value="P:positive regulation of transcription by RNA polymerase II"/>
    <property type="evidence" value="ECO:0007669"/>
    <property type="project" value="InterPro"/>
</dbReference>
<dbReference type="GO" id="GO:0003700">
    <property type="term" value="F:DNA-binding transcription factor activity"/>
    <property type="evidence" value="ECO:0007669"/>
    <property type="project" value="InterPro"/>
</dbReference>
<keyword evidence="5" id="KW-0804">Transcription</keyword>
<evidence type="ECO:0000313" key="11">
    <source>
        <dbReference type="Proteomes" id="UP000886885"/>
    </source>
</evidence>
<evidence type="ECO:0000256" key="5">
    <source>
        <dbReference type="ARBA" id="ARBA00023163"/>
    </source>
</evidence>
<protein>
    <recommendedName>
        <fullName evidence="12">Guanosine nucleotide diphosphate dissociation inhibitor</fullName>
    </recommendedName>
</protein>
<keyword evidence="11" id="KW-1185">Reference proteome</keyword>
<evidence type="ECO:0000256" key="4">
    <source>
        <dbReference type="ARBA" id="ARBA00023125"/>
    </source>
</evidence>
<dbReference type="CDD" id="cd00265">
    <property type="entry name" value="MADS_MEF2_like"/>
    <property type="match status" value="1"/>
</dbReference>
<keyword evidence="7" id="KW-0175">Coiled coil</keyword>
<keyword evidence="4" id="KW-0238">DNA-binding</keyword>
<dbReference type="OrthoDB" id="9446342at2759"/>
<keyword evidence="2" id="KW-0221">Differentiation</keyword>
<evidence type="ECO:0000256" key="6">
    <source>
        <dbReference type="ARBA" id="ARBA00023242"/>
    </source>
</evidence>
<dbReference type="Proteomes" id="UP000886885">
    <property type="component" value="Chromosome 7D"/>
</dbReference>
<dbReference type="InterPro" id="IPR002100">
    <property type="entry name" value="TF_MADSbox"/>
</dbReference>
<dbReference type="GO" id="GO:0005634">
    <property type="term" value="C:nucleus"/>
    <property type="evidence" value="ECO:0007669"/>
    <property type="project" value="UniProtKB-SubCell"/>
</dbReference>
<dbReference type="FunFam" id="1.10.405.10:FF:000010">
    <property type="entry name" value="Guanosine nucleotide diphosphate dissociation inhibitor"/>
    <property type="match status" value="1"/>
</dbReference>
<dbReference type="GO" id="GO:0007264">
    <property type="term" value="P:small GTPase-mediated signal transduction"/>
    <property type="evidence" value="ECO:0007669"/>
    <property type="project" value="InterPro"/>
</dbReference>
<dbReference type="SMART" id="SM00432">
    <property type="entry name" value="MADS"/>
    <property type="match status" value="1"/>
</dbReference>
<evidence type="ECO:0000259" key="8">
    <source>
        <dbReference type="PROSITE" id="PS50066"/>
    </source>
</evidence>
<dbReference type="InterPro" id="IPR002487">
    <property type="entry name" value="TF_Kbox"/>
</dbReference>
<dbReference type="GO" id="GO:0016192">
    <property type="term" value="P:vesicle-mediated transport"/>
    <property type="evidence" value="ECO:0007669"/>
    <property type="project" value="TreeGrafter"/>
</dbReference>
<evidence type="ECO:0000256" key="3">
    <source>
        <dbReference type="ARBA" id="ARBA00023015"/>
    </source>
</evidence>
<keyword evidence="3" id="KW-0805">Transcription regulation</keyword>
<dbReference type="PROSITE" id="PS50066">
    <property type="entry name" value="MADS_BOX_2"/>
    <property type="match status" value="1"/>
</dbReference>
<dbReference type="GO" id="GO:0005737">
    <property type="term" value="C:cytoplasm"/>
    <property type="evidence" value="ECO:0007669"/>
    <property type="project" value="TreeGrafter"/>
</dbReference>
<reference evidence="10" key="1">
    <citation type="journal article" date="2020" name="bioRxiv">
        <title>Hybrid origin of Populus tomentosa Carr. identified through genome sequencing and phylogenomic analysis.</title>
        <authorList>
            <person name="An X."/>
            <person name="Gao K."/>
            <person name="Chen Z."/>
            <person name="Li J."/>
            <person name="Yang X."/>
            <person name="Yang X."/>
            <person name="Zhou J."/>
            <person name="Guo T."/>
            <person name="Zhao T."/>
            <person name="Huang S."/>
            <person name="Miao D."/>
            <person name="Khan W.U."/>
            <person name="Rao P."/>
            <person name="Ye M."/>
            <person name="Lei B."/>
            <person name="Liao W."/>
            <person name="Wang J."/>
            <person name="Ji L."/>
            <person name="Li Y."/>
            <person name="Guo B."/>
            <person name="Mustafa N.S."/>
            <person name="Li S."/>
            <person name="Yun Q."/>
            <person name="Keller S.R."/>
            <person name="Mao J."/>
            <person name="Zhang R."/>
            <person name="Strauss S.H."/>
        </authorList>
    </citation>
    <scope>NUCLEOTIDE SEQUENCE</scope>
    <source>
        <strain evidence="10">GM15</strain>
        <tissue evidence="10">Leaf</tissue>
    </source>
</reference>
<dbReference type="GO" id="GO:0000977">
    <property type="term" value="F:RNA polymerase II transcription regulatory region sequence-specific DNA binding"/>
    <property type="evidence" value="ECO:0007669"/>
    <property type="project" value="InterPro"/>
</dbReference>
<evidence type="ECO:0000256" key="2">
    <source>
        <dbReference type="ARBA" id="ARBA00022782"/>
    </source>
</evidence>
<proteinExistence type="predicted"/>
<dbReference type="Pfam" id="PF00996">
    <property type="entry name" value="GDI"/>
    <property type="match status" value="1"/>
</dbReference>
<accession>A0A8X8CW12</accession>
<comment type="caution">
    <text evidence="10">The sequence shown here is derived from an EMBL/GenBank/DDBJ whole genome shotgun (WGS) entry which is preliminary data.</text>
</comment>
<dbReference type="GO" id="GO:0030154">
    <property type="term" value="P:cell differentiation"/>
    <property type="evidence" value="ECO:0007669"/>
    <property type="project" value="UniProtKB-KW"/>
</dbReference>
<dbReference type="InterPro" id="IPR018203">
    <property type="entry name" value="GDP_dissociation_inhibitor"/>
</dbReference>
<dbReference type="InterPro" id="IPR033896">
    <property type="entry name" value="MEF2-like_N"/>
</dbReference>
<dbReference type="GO" id="GO:0005093">
    <property type="term" value="F:Rab GDP-dissociation inhibitor activity"/>
    <property type="evidence" value="ECO:0007669"/>
    <property type="project" value="TreeGrafter"/>
</dbReference>
<feature type="domain" description="MADS-box" evidence="8">
    <location>
        <begin position="1"/>
        <end position="61"/>
    </location>
</feature>
<feature type="coiled-coil region" evidence="7">
    <location>
        <begin position="120"/>
        <end position="169"/>
    </location>
</feature>
<gene>
    <name evidence="10" type="ORF">POTOM_028699</name>
</gene>
<dbReference type="GO" id="GO:0046983">
    <property type="term" value="F:protein dimerization activity"/>
    <property type="evidence" value="ECO:0007669"/>
    <property type="project" value="InterPro"/>
</dbReference>
<dbReference type="Pfam" id="PF01486">
    <property type="entry name" value="K-box"/>
    <property type="match status" value="1"/>
</dbReference>
<evidence type="ECO:0000313" key="10">
    <source>
        <dbReference type="EMBL" id="KAG6767494.1"/>
    </source>
</evidence>
<organism evidence="10 11">
    <name type="scientific">Populus tomentosa</name>
    <name type="common">Chinese white poplar</name>
    <dbReference type="NCBI Taxonomy" id="118781"/>
    <lineage>
        <taxon>Eukaryota</taxon>
        <taxon>Viridiplantae</taxon>
        <taxon>Streptophyta</taxon>
        <taxon>Embryophyta</taxon>
        <taxon>Tracheophyta</taxon>
        <taxon>Spermatophyta</taxon>
        <taxon>Magnoliopsida</taxon>
        <taxon>eudicotyledons</taxon>
        <taxon>Gunneridae</taxon>
        <taxon>Pentapetalae</taxon>
        <taxon>rosids</taxon>
        <taxon>fabids</taxon>
        <taxon>Malpighiales</taxon>
        <taxon>Salicaceae</taxon>
        <taxon>Saliceae</taxon>
        <taxon>Populus</taxon>
    </lineage>
</organism>
<dbReference type="PROSITE" id="PS00350">
    <property type="entry name" value="MADS_BOX_1"/>
    <property type="match status" value="1"/>
</dbReference>
<keyword evidence="6" id="KW-0539">Nucleus</keyword>
<dbReference type="AlphaFoldDB" id="A0A8X8CW12"/>